<dbReference type="AlphaFoldDB" id="A0A0T6AZL7"/>
<dbReference type="PANTHER" id="PTHR24366:SF96">
    <property type="entry name" value="LEUCINE RICH REPEAT CONTAINING 53"/>
    <property type="match status" value="1"/>
</dbReference>
<dbReference type="PANTHER" id="PTHR24366">
    <property type="entry name" value="IG(IMMUNOGLOBULIN) AND LRR(LEUCINE RICH REPEAT) DOMAINS"/>
    <property type="match status" value="1"/>
</dbReference>
<reference evidence="8 9" key="1">
    <citation type="submission" date="2015-09" db="EMBL/GenBank/DDBJ databases">
        <title>Draft genome of the scarab beetle Oryctes borbonicus.</title>
        <authorList>
            <person name="Meyer J.M."/>
            <person name="Markov G.V."/>
            <person name="Baskaran P."/>
            <person name="Herrmann M."/>
            <person name="Sommer R.J."/>
            <person name="Roedelsperger C."/>
        </authorList>
    </citation>
    <scope>NUCLEOTIDE SEQUENCE [LARGE SCALE GENOMIC DNA]</scope>
    <source>
        <strain evidence="8">OB123</strain>
        <tissue evidence="8">Whole animal</tissue>
    </source>
</reference>
<evidence type="ECO:0000256" key="7">
    <source>
        <dbReference type="SAM" id="Phobius"/>
    </source>
</evidence>
<dbReference type="GO" id="GO:0048468">
    <property type="term" value="P:cell development"/>
    <property type="evidence" value="ECO:0007669"/>
    <property type="project" value="UniProtKB-ARBA"/>
</dbReference>
<comment type="subcellular location">
    <subcellularLocation>
        <location evidence="1">Cell membrane</location>
    </subcellularLocation>
</comment>
<accession>A0A0T6AZL7</accession>
<dbReference type="InterPro" id="IPR001611">
    <property type="entry name" value="Leu-rich_rpt"/>
</dbReference>
<protein>
    <recommendedName>
        <fullName evidence="10">Chaoptin</fullName>
    </recommendedName>
</protein>
<evidence type="ECO:0000256" key="6">
    <source>
        <dbReference type="ARBA" id="ARBA00023136"/>
    </source>
</evidence>
<keyword evidence="7" id="KW-0812">Transmembrane</keyword>
<proteinExistence type="predicted"/>
<keyword evidence="7" id="KW-1133">Transmembrane helix</keyword>
<keyword evidence="2" id="KW-1003">Cell membrane</keyword>
<evidence type="ECO:0000256" key="2">
    <source>
        <dbReference type="ARBA" id="ARBA00022475"/>
    </source>
</evidence>
<name>A0A0T6AZL7_9SCAR</name>
<dbReference type="InterPro" id="IPR032675">
    <property type="entry name" value="LRR_dom_sf"/>
</dbReference>
<keyword evidence="6 7" id="KW-0472">Membrane</keyword>
<keyword evidence="5" id="KW-0677">Repeat</keyword>
<dbReference type="Gene3D" id="3.80.10.10">
    <property type="entry name" value="Ribonuclease Inhibitor"/>
    <property type="match status" value="8"/>
</dbReference>
<evidence type="ECO:0000256" key="4">
    <source>
        <dbReference type="ARBA" id="ARBA00022729"/>
    </source>
</evidence>
<evidence type="ECO:0000313" key="9">
    <source>
        <dbReference type="Proteomes" id="UP000051574"/>
    </source>
</evidence>
<dbReference type="PRINTS" id="PR00019">
    <property type="entry name" value="LEURICHRPT"/>
</dbReference>
<dbReference type="SMART" id="SM00365">
    <property type="entry name" value="LRR_SD22"/>
    <property type="match status" value="13"/>
</dbReference>
<dbReference type="SMART" id="SM00369">
    <property type="entry name" value="LRR_TYP"/>
    <property type="match status" value="29"/>
</dbReference>
<evidence type="ECO:0000256" key="3">
    <source>
        <dbReference type="ARBA" id="ARBA00022614"/>
    </source>
</evidence>
<dbReference type="Proteomes" id="UP000051574">
    <property type="component" value="Unassembled WGS sequence"/>
</dbReference>
<keyword evidence="4" id="KW-0732">Signal</keyword>
<dbReference type="GO" id="GO:0005886">
    <property type="term" value="C:plasma membrane"/>
    <property type="evidence" value="ECO:0007669"/>
    <property type="project" value="UniProtKB-SubCell"/>
</dbReference>
<dbReference type="EMBL" id="LJIG01022445">
    <property type="protein sequence ID" value="KRT80569.1"/>
    <property type="molecule type" value="Genomic_DNA"/>
</dbReference>
<keyword evidence="9" id="KW-1185">Reference proteome</keyword>
<comment type="caution">
    <text evidence="8">The sequence shown here is derived from an EMBL/GenBank/DDBJ whole genome shotgun (WGS) entry which is preliminary data.</text>
</comment>
<dbReference type="InterPro" id="IPR003591">
    <property type="entry name" value="Leu-rich_rpt_typical-subtyp"/>
</dbReference>
<gene>
    <name evidence="8" type="ORF">AMK59_7610</name>
</gene>
<evidence type="ECO:0000256" key="1">
    <source>
        <dbReference type="ARBA" id="ARBA00004236"/>
    </source>
</evidence>
<evidence type="ECO:0008006" key="10">
    <source>
        <dbReference type="Google" id="ProtNLM"/>
    </source>
</evidence>
<dbReference type="SUPFAM" id="SSF52058">
    <property type="entry name" value="L domain-like"/>
    <property type="match status" value="4"/>
</dbReference>
<dbReference type="Pfam" id="PF13516">
    <property type="entry name" value="LRR_6"/>
    <property type="match status" value="1"/>
</dbReference>
<evidence type="ECO:0000256" key="5">
    <source>
        <dbReference type="ARBA" id="ARBA00022737"/>
    </source>
</evidence>
<keyword evidence="3" id="KW-0433">Leucine-rich repeat</keyword>
<dbReference type="FunFam" id="3.80.10.10:FF:001164">
    <property type="entry name" value="GH01279p"/>
    <property type="match status" value="1"/>
</dbReference>
<dbReference type="Pfam" id="PF13855">
    <property type="entry name" value="LRR_8"/>
    <property type="match status" value="8"/>
</dbReference>
<dbReference type="PROSITE" id="PS51450">
    <property type="entry name" value="LRR"/>
    <property type="match status" value="14"/>
</dbReference>
<evidence type="ECO:0000313" key="8">
    <source>
        <dbReference type="EMBL" id="KRT80569.1"/>
    </source>
</evidence>
<sequence>MGLYAIIRFGYAVVIVSFLLMIWVSLVEGKEMDGTQHPPCYFNPLCSCSKAIPDLGIVRCRNIHLPLIPQAINTSKVFMLYLENIGLRVIEPYFLQSTSLYKLSITNNMLTFIPEESFLGLERSLWELNLSGNELTMVPNKALRYLQKLRHLDLGGNDIVEIAADDWRGLENSLEILILSNNAINSLPADAFSGLPHLDTLDLSGNNLKEIDPSVFRDGMGKLTHVYLSDNQLNIIPYQALQPLKLLKYLDLSYNRINGLQVQIDPLNSSQQFNYLLSLDTLKLEHNQLTVIETASFQYFDVLNRTYLDGNPLLEIQENAFMNALIKELYIRKCGLTHISPLAFGGLENSLQLLDLSGNNITSLFEETFHRFSVIRTFILKENSIKDVNPLQLLNGFQYTLHNLDLSGTGNGPLSIPDLKRMRHLRTLSLSKISHSDLAPDLFQDFGRDVEELSINFADLKSIKNHAFQHIRSLKRLDLSENRISLIESNAFEDVAFSLTTLLLSHAFAPSLQELPLDPFKYLVNLEELDVSNNKLKSLADTSFHFLKKLKILEMQDNVIENLLKGTFQGDIHSKLEAIYFSFNNIKSIQQHTFVDLTSLEQLHLDDNRIENLERRAFMNLGNLKRLNLKGNRISTISYEAFQNLPELEDLDMSYNSINSFEFSAFDQVGTLSMFRVNVSHNKIKELSVNFSFTFSHESGVGGLHSNIKVLDISHNNITSISKQYFQPAVLSLTHLYLSHNKIANATKDVFGNIPHLQVLDVSHNQLVEIDFDTFRNTKNLQVLYISHNNIVEVSNDLFRSLLKLRIVDFSNNNLRSLPDNLFREEGLESLDLSHNQLNRMHLASLTSSAASTLCELDLSWNGISSITHGDAFAKFKSLSWLDLSYNRLIQIDDAVFSSLPRLSSLNLSHNTQLLLESGRTFDGIEDSLLHLALDNVSLTYVPELLLPSLISLSLAYNALPTVPPEMAANISSLQRLNLNSNDLSAVPVITHSLTQLRQLLMSNNPITALSNTSLLGVADHLEDLDITNFDLNILESLMRDCDI</sequence>
<dbReference type="SMART" id="SM00364">
    <property type="entry name" value="LRR_BAC"/>
    <property type="match status" value="8"/>
</dbReference>
<dbReference type="OrthoDB" id="1111193at2759"/>
<dbReference type="FunFam" id="3.80.10.10:FF:001167">
    <property type="entry name" value="Chaoptin"/>
    <property type="match status" value="1"/>
</dbReference>
<organism evidence="8 9">
    <name type="scientific">Oryctes borbonicus</name>
    <dbReference type="NCBI Taxonomy" id="1629725"/>
    <lineage>
        <taxon>Eukaryota</taxon>
        <taxon>Metazoa</taxon>
        <taxon>Ecdysozoa</taxon>
        <taxon>Arthropoda</taxon>
        <taxon>Hexapoda</taxon>
        <taxon>Insecta</taxon>
        <taxon>Pterygota</taxon>
        <taxon>Neoptera</taxon>
        <taxon>Endopterygota</taxon>
        <taxon>Coleoptera</taxon>
        <taxon>Polyphaga</taxon>
        <taxon>Scarabaeiformia</taxon>
        <taxon>Scarabaeidae</taxon>
        <taxon>Dynastinae</taxon>
        <taxon>Oryctes</taxon>
    </lineage>
</organism>
<feature type="transmembrane region" description="Helical" evidence="7">
    <location>
        <begin position="7"/>
        <end position="26"/>
    </location>
</feature>